<keyword evidence="2" id="KW-1185">Reference proteome</keyword>
<gene>
    <name evidence="1" type="ORF">VRS74_01270</name>
</gene>
<reference evidence="1 2" key="1">
    <citation type="submission" date="2024-01" db="EMBL/GenBank/DDBJ databases">
        <title>The genome sequence of Erythrobacteraceae sp. strain 1XM1-14.</title>
        <authorList>
            <person name="Liu Y."/>
        </authorList>
    </citation>
    <scope>NUCLEOTIDE SEQUENCE [LARGE SCALE GENOMIC DNA]</scope>
    <source>
        <strain evidence="1 2">1XM1-14</strain>
    </source>
</reference>
<dbReference type="RefSeq" id="WP_354143422.1">
    <property type="nucleotide sequence ID" value="NZ_JAZDQV010000001.1"/>
</dbReference>
<evidence type="ECO:0008006" key="3">
    <source>
        <dbReference type="Google" id="ProtNLM"/>
    </source>
</evidence>
<name>A0ABU7GBC3_9SPHN</name>
<dbReference type="Gene3D" id="3.40.640.10">
    <property type="entry name" value="Type I PLP-dependent aspartate aminotransferase-like (Major domain)"/>
    <property type="match status" value="1"/>
</dbReference>
<dbReference type="EMBL" id="JAZDQV010000001">
    <property type="protein sequence ID" value="MEE1876314.1"/>
    <property type="molecule type" value="Genomic_DNA"/>
</dbReference>
<dbReference type="SUPFAM" id="SSF53383">
    <property type="entry name" value="PLP-dependent transferases"/>
    <property type="match status" value="1"/>
</dbReference>
<comment type="caution">
    <text evidence="1">The sequence shown here is derived from an EMBL/GenBank/DDBJ whole genome shotgun (WGS) entry which is preliminary data.</text>
</comment>
<sequence>MGRIFTNTPDILPTIEQDDLTNELIALLSSGGDARISLDQESGLNKYFSAPYPRRTLAYASSTANDVSPEAFTHLRGVLAAGLATYEAQLESLRARIRAAYDLSSDVEVVFAASGTDLEYVALAAVLGKAPGGIHNILLGADEVGSGCIHSAHGRYFAGETPFGVPTELGAPVEGFGIIELADVPVRDSEGRAHSSRQIADDIAQEIEQAHSAGLHPLVHVVHGSKTGLILPEPAELAMLAERFGDKVDFVVDACQARITIPALHEYLSRGAMVLLTGSKFMGGPPFNGFALVTRTMMRSAAPLPSGLASVFRRAEFPEGWAGRDQLPEGENPGLGLRYEASVFELERFQRLPIASVAALLDRFEAALVDEVVARLGLRLVRPYAFGAEEEPREHPIEMRTLATLDVSTLDATSGFDDAQRLHRDLALAGLRLGQPVKCVRRDGGWGGTLRIGMSMPQVVRLCDQSAEAAAASLHADMRTIADALAKAR</sequence>
<proteinExistence type="predicted"/>
<organism evidence="1 2">
    <name type="scientific">Altererythrobacter litoralis</name>
    <dbReference type="NCBI Taxonomy" id="3113904"/>
    <lineage>
        <taxon>Bacteria</taxon>
        <taxon>Pseudomonadati</taxon>
        <taxon>Pseudomonadota</taxon>
        <taxon>Alphaproteobacteria</taxon>
        <taxon>Sphingomonadales</taxon>
        <taxon>Erythrobacteraceae</taxon>
        <taxon>Altererythrobacter</taxon>
    </lineage>
</organism>
<accession>A0ABU7GBC3</accession>
<dbReference type="Proteomes" id="UP001343492">
    <property type="component" value="Unassembled WGS sequence"/>
</dbReference>
<dbReference type="InterPro" id="IPR015421">
    <property type="entry name" value="PyrdxlP-dep_Trfase_major"/>
</dbReference>
<protein>
    <recommendedName>
        <fullName evidence="3">Aminotransferase class V-fold PLP-dependent enzyme</fullName>
    </recommendedName>
</protein>
<evidence type="ECO:0000313" key="2">
    <source>
        <dbReference type="Proteomes" id="UP001343492"/>
    </source>
</evidence>
<dbReference type="InterPro" id="IPR015424">
    <property type="entry name" value="PyrdxlP-dep_Trfase"/>
</dbReference>
<evidence type="ECO:0000313" key="1">
    <source>
        <dbReference type="EMBL" id="MEE1876314.1"/>
    </source>
</evidence>